<feature type="domain" description="Glucose-1-phosphate adenylyltransferase/Bifunctional protein GlmU-like C-terminal hexapeptide" evidence="3">
    <location>
        <begin position="132"/>
        <end position="202"/>
    </location>
</feature>
<dbReference type="AlphaFoldDB" id="A0A645GPJ6"/>
<gene>
    <name evidence="4" type="primary">glgD_15</name>
    <name evidence="4" type="ORF">SDC9_176276</name>
</gene>
<name>A0A645GPJ6_9ZZZZ</name>
<evidence type="ECO:0000313" key="4">
    <source>
        <dbReference type="EMBL" id="MPN28831.1"/>
    </source>
</evidence>
<reference evidence="4" key="1">
    <citation type="submission" date="2019-08" db="EMBL/GenBank/DDBJ databases">
        <authorList>
            <person name="Kucharzyk K."/>
            <person name="Murdoch R.W."/>
            <person name="Higgins S."/>
            <person name="Loffler F."/>
        </authorList>
    </citation>
    <scope>NUCLEOTIDE SEQUENCE</scope>
</reference>
<protein>
    <submittedName>
        <fullName evidence="4">Glycogen biosynthesis protein GlgD</fullName>
    </submittedName>
</protein>
<dbReference type="InterPro" id="IPR056818">
    <property type="entry name" value="GlmU/GlgC-like_hexapep"/>
</dbReference>
<dbReference type="Gene3D" id="2.160.10.10">
    <property type="entry name" value="Hexapeptide repeat proteins"/>
    <property type="match status" value="1"/>
</dbReference>
<sequence>MCSEGLPRQGDTEVSVGEDGIICDARCHTGSKDKSALLLRKIYVMKKSVMLDLVDQGTTYGWSNLARDFVAKKFASHRLYAYRYQGYFSAIRTLQDYYSTSMDLLNVNIRRELLDAETHILTKIKDTVPTMYGEYGRASNSLIADGCRIEGTVENCILFRDVRIGKGIVVRNSIVMQGCILEGDATLSNVILDKDVRVTAGHSLNGGESYPFVVEKNAVI</sequence>
<dbReference type="InterPro" id="IPR011004">
    <property type="entry name" value="Trimer_LpxA-like_sf"/>
</dbReference>
<dbReference type="PANTHER" id="PTHR43523:SF6">
    <property type="entry name" value="GLYCOGEN BIOSYNTHESIS PROTEIN GLGD"/>
    <property type="match status" value="1"/>
</dbReference>
<comment type="similarity">
    <text evidence="1">Belongs to the bacterial/plant glucose-1-phosphate adenylyltransferase family.</text>
</comment>
<evidence type="ECO:0000259" key="3">
    <source>
        <dbReference type="Pfam" id="PF24894"/>
    </source>
</evidence>
<dbReference type="CDD" id="cd04651">
    <property type="entry name" value="LbH_G1P_AT_C"/>
    <property type="match status" value="1"/>
</dbReference>
<dbReference type="Pfam" id="PF24894">
    <property type="entry name" value="Hexapep_GlmU"/>
    <property type="match status" value="1"/>
</dbReference>
<dbReference type="Gene3D" id="3.90.550.10">
    <property type="entry name" value="Spore Coat Polysaccharide Biosynthesis Protein SpsA, Chain A"/>
    <property type="match status" value="1"/>
</dbReference>
<proteinExistence type="inferred from homology"/>
<evidence type="ECO:0000256" key="1">
    <source>
        <dbReference type="ARBA" id="ARBA00010443"/>
    </source>
</evidence>
<dbReference type="GO" id="GO:0008878">
    <property type="term" value="F:glucose-1-phosphate adenylyltransferase activity"/>
    <property type="evidence" value="ECO:0007669"/>
    <property type="project" value="InterPro"/>
</dbReference>
<dbReference type="PANTHER" id="PTHR43523">
    <property type="entry name" value="GLUCOSE-1-PHOSPHATE ADENYLYLTRANSFERASE-RELATED"/>
    <property type="match status" value="1"/>
</dbReference>
<keyword evidence="2" id="KW-0320">Glycogen biosynthesis</keyword>
<organism evidence="4">
    <name type="scientific">bioreactor metagenome</name>
    <dbReference type="NCBI Taxonomy" id="1076179"/>
    <lineage>
        <taxon>unclassified sequences</taxon>
        <taxon>metagenomes</taxon>
        <taxon>ecological metagenomes</taxon>
    </lineage>
</organism>
<dbReference type="GO" id="GO:0005978">
    <property type="term" value="P:glycogen biosynthetic process"/>
    <property type="evidence" value="ECO:0007669"/>
    <property type="project" value="UniProtKB-KW"/>
</dbReference>
<accession>A0A645GPJ6</accession>
<dbReference type="InterPro" id="IPR029044">
    <property type="entry name" value="Nucleotide-diphossugar_trans"/>
</dbReference>
<dbReference type="EMBL" id="VSSQ01079265">
    <property type="protein sequence ID" value="MPN28831.1"/>
    <property type="molecule type" value="Genomic_DNA"/>
</dbReference>
<dbReference type="SUPFAM" id="SSF51161">
    <property type="entry name" value="Trimeric LpxA-like enzymes"/>
    <property type="match status" value="1"/>
</dbReference>
<evidence type="ECO:0000256" key="2">
    <source>
        <dbReference type="ARBA" id="ARBA00023056"/>
    </source>
</evidence>
<comment type="caution">
    <text evidence="4">The sequence shown here is derived from an EMBL/GenBank/DDBJ whole genome shotgun (WGS) entry which is preliminary data.</text>
</comment>
<dbReference type="InterPro" id="IPR011831">
    <property type="entry name" value="ADP-Glc_PPase"/>
</dbReference>